<feature type="transmembrane region" description="Helical" evidence="1">
    <location>
        <begin position="283"/>
        <end position="305"/>
    </location>
</feature>
<accession>A0A7X2KJN4</accession>
<dbReference type="RefSeq" id="WP_153703542.1">
    <property type="nucleotide sequence ID" value="NZ_WJMX01000019.1"/>
</dbReference>
<evidence type="ECO:0000313" key="3">
    <source>
        <dbReference type="Proteomes" id="UP000470878"/>
    </source>
</evidence>
<name>A0A7X2KJN4_LIMRT</name>
<feature type="transmembrane region" description="Helical" evidence="1">
    <location>
        <begin position="70"/>
        <end position="91"/>
    </location>
</feature>
<organism evidence="2 3">
    <name type="scientific">Limosilactobacillus reuteri</name>
    <name type="common">Lactobacillus reuteri</name>
    <dbReference type="NCBI Taxonomy" id="1598"/>
    <lineage>
        <taxon>Bacteria</taxon>
        <taxon>Bacillati</taxon>
        <taxon>Bacillota</taxon>
        <taxon>Bacilli</taxon>
        <taxon>Lactobacillales</taxon>
        <taxon>Lactobacillaceae</taxon>
        <taxon>Limosilactobacillus</taxon>
    </lineage>
</organism>
<feature type="transmembrane region" description="Helical" evidence="1">
    <location>
        <begin position="181"/>
        <end position="202"/>
    </location>
</feature>
<dbReference type="EMBL" id="WJMX01000019">
    <property type="protein sequence ID" value="MRH80945.1"/>
    <property type="molecule type" value="Genomic_DNA"/>
</dbReference>
<feature type="transmembrane region" description="Helical" evidence="1">
    <location>
        <begin position="423"/>
        <end position="448"/>
    </location>
</feature>
<gene>
    <name evidence="2" type="ORF">GIX77_09245</name>
</gene>
<feature type="transmembrane region" description="Helical" evidence="1">
    <location>
        <begin position="208"/>
        <end position="224"/>
    </location>
</feature>
<evidence type="ECO:0008006" key="4">
    <source>
        <dbReference type="Google" id="ProtNLM"/>
    </source>
</evidence>
<protein>
    <recommendedName>
        <fullName evidence="4">Glycosyltransferase RgtA/B/C/D-like domain-containing protein</fullName>
    </recommendedName>
</protein>
<evidence type="ECO:0000313" key="2">
    <source>
        <dbReference type="EMBL" id="MRH80945.1"/>
    </source>
</evidence>
<keyword evidence="1" id="KW-0472">Membrane</keyword>
<feature type="transmembrane region" description="Helical" evidence="1">
    <location>
        <begin position="154"/>
        <end position="174"/>
    </location>
</feature>
<reference evidence="2 3" key="1">
    <citation type="submission" date="2019-11" db="EMBL/GenBank/DDBJ databases">
        <title>Draft genome sequence of 12 host-associated Lactobacillus reuteri rodent strains.</title>
        <authorList>
            <person name="Zhang S."/>
            <person name="Ozcam M."/>
            <person name="Van Pijkeren J.P."/>
        </authorList>
    </citation>
    <scope>NUCLEOTIDE SEQUENCE [LARGE SCALE GENOMIC DNA]</scope>
    <source>
        <strain evidence="2 3">CR</strain>
    </source>
</reference>
<dbReference type="AlphaFoldDB" id="A0A7X2KJN4"/>
<keyword evidence="1" id="KW-0812">Transmembrane</keyword>
<comment type="caution">
    <text evidence="2">The sequence shown here is derived from an EMBL/GenBank/DDBJ whole genome shotgun (WGS) entry which is preliminary data.</text>
</comment>
<feature type="transmembrane region" description="Helical" evidence="1">
    <location>
        <begin position="460"/>
        <end position="476"/>
    </location>
</feature>
<feature type="transmembrane region" description="Helical" evidence="1">
    <location>
        <begin position="231"/>
        <end position="248"/>
    </location>
</feature>
<evidence type="ECO:0000256" key="1">
    <source>
        <dbReference type="SAM" id="Phobius"/>
    </source>
</evidence>
<keyword evidence="1" id="KW-1133">Transmembrane helix</keyword>
<dbReference type="Proteomes" id="UP000470878">
    <property type="component" value="Unassembled WGS sequence"/>
</dbReference>
<sequence>MIKKISNNVINIFLVTLCTITLIGAMTQLAKLQSILSIKKNLIFTLLVILCVSGYIFRRRIEKILNLLSSYYYLYLIIFILIITTLIIYQLNMIQALTGTMDLDPFYIYSLILNGPTDDNFYFSWYPNLLFLLNIENAIYRLLGKPSLYVFLKFLNYINMFLIDSGLILIYFTVKKQINRRYAFLTFLIGILLYGITPYIAIPYSDNWAFWICSLYVFLLSICISKKNNNFSKTVALLSLGIVSALLFKIKPSTAIVLIATMIICILFTLTKIKTLNTTIKKTFKIILLITIPFLITYSTCNYFANNNRLVRIEQNQSASALHFMAMGLHGNGEYWDEFNKKDQALSPSLRKPYEIKTIKNDIKDFKSLTGLSNFVINKQQHNSSLASWQRNTGPVSWSLVPKLKLHNKFQSMLRNIFTKNDFFYWNGYLIFIQAVWVIVIIGMILAYDNDSFFVQINKYTIVGGFIFLILFEGGVSRYMIQYLPFMMILSVFGFFDLKKEK</sequence>
<proteinExistence type="predicted"/>
<feature type="transmembrane region" description="Helical" evidence="1">
    <location>
        <begin position="12"/>
        <end position="30"/>
    </location>
</feature>
<feature type="transmembrane region" description="Helical" evidence="1">
    <location>
        <begin position="42"/>
        <end position="58"/>
    </location>
</feature>